<feature type="region of interest" description="Disordered" evidence="6">
    <location>
        <begin position="258"/>
        <end position="279"/>
    </location>
</feature>
<feature type="chain" id="PRO_5001723199" description="ER membrane protein complex subunit 7 beta-sandwich domain-containing protein" evidence="8">
    <location>
        <begin position="25"/>
        <end position="279"/>
    </location>
</feature>
<keyword evidence="4 7" id="KW-1133">Transmembrane helix</keyword>
<comment type="subcellular location">
    <subcellularLocation>
        <location evidence="1">Membrane</location>
        <topology evidence="1">Single-pass membrane protein</topology>
    </subcellularLocation>
</comment>
<evidence type="ECO:0000256" key="1">
    <source>
        <dbReference type="ARBA" id="ARBA00004167"/>
    </source>
</evidence>
<dbReference type="PANTHER" id="PTHR13605">
    <property type="entry name" value="ER MEMBRANE PROTEIN COMPLEX SUBUNIT 7"/>
    <property type="match status" value="1"/>
</dbReference>
<sequence>MTGQRCLRTVILVALATLISTVWAGQDFRGQIQSNAELGHLVNLGPNTRVLVNAIPPQPATVIPGAAQNQAPITAIDDFGAVSNHSIDLAAFGQQHDRSTLVAVDGSFIFRDLEQGAYTLQVVSRTHTFEKYRIDILDPQLGKAPQIRIFTPGTSLLSILSNNLVFHPLILHAVKQIDYYTEAAPLTISSLIGMGGPMLILGLVAMGMVFIMPKLTASLDSESQKELADSQARMQKRLTAVQSGDVASLFYSEDHIKKGQEKEKAANKARAQRNTGSSK</sequence>
<evidence type="ECO:0000256" key="6">
    <source>
        <dbReference type="SAM" id="MobiDB-lite"/>
    </source>
</evidence>
<keyword evidence="3 8" id="KW-0732">Signal</keyword>
<keyword evidence="2 7" id="KW-0812">Transmembrane</keyword>
<evidence type="ECO:0000256" key="2">
    <source>
        <dbReference type="ARBA" id="ARBA00022692"/>
    </source>
</evidence>
<dbReference type="AlphaFoldDB" id="A0A077RBW6"/>
<dbReference type="PANTHER" id="PTHR13605:SF4">
    <property type="entry name" value="ER MEMBRANE PROTEIN COMPLEX SUBUNIT 7"/>
    <property type="match status" value="1"/>
</dbReference>
<evidence type="ECO:0000256" key="4">
    <source>
        <dbReference type="ARBA" id="ARBA00022989"/>
    </source>
</evidence>
<feature type="transmembrane region" description="Helical" evidence="7">
    <location>
        <begin position="191"/>
        <end position="211"/>
    </location>
</feature>
<keyword evidence="5 7" id="KW-0472">Membrane</keyword>
<evidence type="ECO:0000259" key="9">
    <source>
        <dbReference type="Pfam" id="PF09430"/>
    </source>
</evidence>
<evidence type="ECO:0000313" key="10">
    <source>
        <dbReference type="EMBL" id="CDI57048.1"/>
    </source>
</evidence>
<name>A0A077RBW6_9BASI</name>
<feature type="domain" description="ER membrane protein complex subunit 7 beta-sandwich" evidence="9">
    <location>
        <begin position="45"/>
        <end position="201"/>
    </location>
</feature>
<dbReference type="InterPro" id="IPR039163">
    <property type="entry name" value="EMC7"/>
</dbReference>
<dbReference type="EMBL" id="HG529727">
    <property type="protein sequence ID" value="CDI57048.1"/>
    <property type="molecule type" value="Genomic_DNA"/>
</dbReference>
<evidence type="ECO:0000256" key="7">
    <source>
        <dbReference type="SAM" id="Phobius"/>
    </source>
</evidence>
<evidence type="ECO:0000256" key="3">
    <source>
        <dbReference type="ARBA" id="ARBA00022729"/>
    </source>
</evidence>
<dbReference type="InterPro" id="IPR019008">
    <property type="entry name" value="Beta_sandwich_EMC7"/>
</dbReference>
<organism evidence="10">
    <name type="scientific">Melanopsichium pennsylvanicum 4</name>
    <dbReference type="NCBI Taxonomy" id="1398559"/>
    <lineage>
        <taxon>Eukaryota</taxon>
        <taxon>Fungi</taxon>
        <taxon>Dikarya</taxon>
        <taxon>Basidiomycota</taxon>
        <taxon>Ustilaginomycotina</taxon>
        <taxon>Ustilaginomycetes</taxon>
        <taxon>Ustilaginales</taxon>
        <taxon>Ustilaginaceae</taxon>
        <taxon>Melanopsichium</taxon>
    </lineage>
</organism>
<evidence type="ECO:0000256" key="5">
    <source>
        <dbReference type="ARBA" id="ARBA00023136"/>
    </source>
</evidence>
<accession>A0A077RBW6</accession>
<reference evidence="10" key="1">
    <citation type="journal article" date="2014" name="Genome Biol. Evol.">
        <title>Gene Loss Rather Than Gene Gain Is Associated with a Host Jump from Monocots to Dicots in the Smut Fungus Melanopsichium pennsylvanicum.</title>
        <authorList>
            <person name="Sharma R."/>
            <person name="Mishra B."/>
            <person name="Runge F."/>
            <person name="Thines M."/>
        </authorList>
    </citation>
    <scope>NUCLEOTIDE SEQUENCE</scope>
    <source>
        <strain evidence="10">4</strain>
    </source>
</reference>
<protein>
    <recommendedName>
        <fullName evidence="9">ER membrane protein complex subunit 7 beta-sandwich domain-containing protein</fullName>
    </recommendedName>
</protein>
<evidence type="ECO:0000256" key="8">
    <source>
        <dbReference type="SAM" id="SignalP"/>
    </source>
</evidence>
<proteinExistence type="predicted"/>
<feature type="signal peptide" evidence="8">
    <location>
        <begin position="1"/>
        <end position="24"/>
    </location>
</feature>
<dbReference type="GO" id="GO:0072546">
    <property type="term" value="C:EMC complex"/>
    <property type="evidence" value="ECO:0007669"/>
    <property type="project" value="TreeGrafter"/>
</dbReference>
<dbReference type="Pfam" id="PF09430">
    <property type="entry name" value="EMC7_beta-sandw"/>
    <property type="match status" value="1"/>
</dbReference>